<evidence type="ECO:0000313" key="2">
    <source>
        <dbReference type="Proteomes" id="UP000762676"/>
    </source>
</evidence>
<comment type="caution">
    <text evidence="1">The sequence shown here is derived from an EMBL/GenBank/DDBJ whole genome shotgun (WGS) entry which is preliminary data.</text>
</comment>
<accession>A0AAV4K3W7</accession>
<reference evidence="1 2" key="1">
    <citation type="journal article" date="2021" name="Elife">
        <title>Chloroplast acquisition without the gene transfer in kleptoplastic sea slugs, Plakobranchus ocellatus.</title>
        <authorList>
            <person name="Maeda T."/>
            <person name="Takahashi S."/>
            <person name="Yoshida T."/>
            <person name="Shimamura S."/>
            <person name="Takaki Y."/>
            <person name="Nagai Y."/>
            <person name="Toyoda A."/>
            <person name="Suzuki Y."/>
            <person name="Arimoto A."/>
            <person name="Ishii H."/>
            <person name="Satoh N."/>
            <person name="Nishiyama T."/>
            <person name="Hasebe M."/>
            <person name="Maruyama T."/>
            <person name="Minagawa J."/>
            <person name="Obokata J."/>
            <person name="Shigenobu S."/>
        </authorList>
    </citation>
    <scope>NUCLEOTIDE SEQUENCE [LARGE SCALE GENOMIC DNA]</scope>
</reference>
<sequence>MRVTTEQFKGMMRSTWPVVAYSKEHPDEDFVGDVVKQIEDILAKTGSRHQEYDIHYNLFIIMGHKPKK</sequence>
<keyword evidence="2" id="KW-1185">Reference proteome</keyword>
<dbReference type="EMBL" id="BMAT01010577">
    <property type="protein sequence ID" value="GFS27897.1"/>
    <property type="molecule type" value="Genomic_DNA"/>
</dbReference>
<proteinExistence type="predicted"/>
<protein>
    <submittedName>
        <fullName evidence="1">Uncharacterized protein</fullName>
    </submittedName>
</protein>
<evidence type="ECO:0000313" key="1">
    <source>
        <dbReference type="EMBL" id="GFS27897.1"/>
    </source>
</evidence>
<dbReference type="AlphaFoldDB" id="A0AAV4K3W7"/>
<organism evidence="1 2">
    <name type="scientific">Elysia marginata</name>
    <dbReference type="NCBI Taxonomy" id="1093978"/>
    <lineage>
        <taxon>Eukaryota</taxon>
        <taxon>Metazoa</taxon>
        <taxon>Spiralia</taxon>
        <taxon>Lophotrochozoa</taxon>
        <taxon>Mollusca</taxon>
        <taxon>Gastropoda</taxon>
        <taxon>Heterobranchia</taxon>
        <taxon>Euthyneura</taxon>
        <taxon>Panpulmonata</taxon>
        <taxon>Sacoglossa</taxon>
        <taxon>Placobranchoidea</taxon>
        <taxon>Plakobranchidae</taxon>
        <taxon>Elysia</taxon>
    </lineage>
</organism>
<name>A0AAV4K3W7_9GAST</name>
<dbReference type="Proteomes" id="UP000762676">
    <property type="component" value="Unassembled WGS sequence"/>
</dbReference>
<gene>
    <name evidence="1" type="ORF">ElyMa_005315200</name>
</gene>